<name>A0ABY5LH05_9SPHN</name>
<sequence>MTISKLARRIAPILLGITCLGGCSAEPDTERGIPGPKSVEGAGQAQPPLGNRAAPAAVATPAPAAQARLAVEAEGLRWFLQPSGSARPLPFGRREDEVLASLERVRGPAVKGTNADCGAGPVQVASWPDGLSLLFQDGRFAGWSLGTRGVGGIATAAGIGPGSTRAELDAAYSATVSQTSLGSEFSAGELHGVLDGNSAGARITDMWAGVSCVAR</sequence>
<evidence type="ECO:0000313" key="3">
    <source>
        <dbReference type="Proteomes" id="UP001058533"/>
    </source>
</evidence>
<reference evidence="2" key="1">
    <citation type="submission" date="2022-07" db="EMBL/GenBank/DDBJ databases">
        <title>Sphingomonas sp. nov., a novel bacterium isolated from the north slope of the Mount Everest.</title>
        <authorList>
            <person name="Cui X."/>
            <person name="Liu Y."/>
        </authorList>
    </citation>
    <scope>NUCLEOTIDE SEQUENCE</scope>
    <source>
        <strain evidence="2">S5-59</strain>
    </source>
</reference>
<organism evidence="2 3">
    <name type="scientific">Sphingomonas qomolangmaensis</name>
    <dbReference type="NCBI Taxonomy" id="2918765"/>
    <lineage>
        <taxon>Bacteria</taxon>
        <taxon>Pseudomonadati</taxon>
        <taxon>Pseudomonadota</taxon>
        <taxon>Alphaproteobacteria</taxon>
        <taxon>Sphingomonadales</taxon>
        <taxon>Sphingomonadaceae</taxon>
        <taxon>Sphingomonas</taxon>
    </lineage>
</organism>
<feature type="region of interest" description="Disordered" evidence="1">
    <location>
        <begin position="26"/>
        <end position="56"/>
    </location>
</feature>
<dbReference type="Proteomes" id="UP001058533">
    <property type="component" value="Chromosome"/>
</dbReference>
<accession>A0ABY5LH05</accession>
<dbReference type="EMBL" id="CP101740">
    <property type="protein sequence ID" value="UUL84016.1"/>
    <property type="molecule type" value="Genomic_DNA"/>
</dbReference>
<proteinExistence type="predicted"/>
<protein>
    <submittedName>
        <fullName evidence="2">Uncharacterized protein</fullName>
    </submittedName>
</protein>
<dbReference type="RefSeq" id="WP_256507851.1">
    <property type="nucleotide sequence ID" value="NZ_CP101740.1"/>
</dbReference>
<evidence type="ECO:0000313" key="2">
    <source>
        <dbReference type="EMBL" id="UUL84016.1"/>
    </source>
</evidence>
<keyword evidence="3" id="KW-1185">Reference proteome</keyword>
<gene>
    <name evidence="2" type="ORF">NMP03_07465</name>
</gene>
<evidence type="ECO:0000256" key="1">
    <source>
        <dbReference type="SAM" id="MobiDB-lite"/>
    </source>
</evidence>